<dbReference type="InterPro" id="IPR029061">
    <property type="entry name" value="THDP-binding"/>
</dbReference>
<dbReference type="PIRSF" id="PIRSF004983">
    <property type="entry name" value="MenD"/>
    <property type="match status" value="1"/>
</dbReference>
<comment type="function">
    <text evidence="6">Catalyzes the thiamine diphosphate-dependent decarboxylation of 2-oxoglutarate and the subsequent addition of the resulting succinic semialdehyde-thiamine pyrophosphate anion to isochorismate to yield 2-succinyl-5-enolpyruvyl-6-hydroxy-3-cyclohexene-1-carboxylate (SEPHCHC).</text>
</comment>
<evidence type="ECO:0000256" key="1">
    <source>
        <dbReference type="ARBA" id="ARBA00022679"/>
    </source>
</evidence>
<dbReference type="InterPro" id="IPR012001">
    <property type="entry name" value="Thiamin_PyroP_enz_TPP-bd_dom"/>
</dbReference>
<feature type="domain" description="Menaquinone biosynthesis protein MenD middle" evidence="8">
    <location>
        <begin position="269"/>
        <end position="406"/>
    </location>
</feature>
<comment type="caution">
    <text evidence="9">The sequence shown here is derived from an EMBL/GenBank/DDBJ whole genome shotgun (WGS) entry which is preliminary data.</text>
</comment>
<gene>
    <name evidence="6" type="primary">menD</name>
    <name evidence="9" type="ORF">HMPREF1068_01714</name>
</gene>
<dbReference type="Pfam" id="PF02776">
    <property type="entry name" value="TPP_enzyme_N"/>
    <property type="match status" value="1"/>
</dbReference>
<evidence type="ECO:0000256" key="2">
    <source>
        <dbReference type="ARBA" id="ARBA00022723"/>
    </source>
</evidence>
<dbReference type="GO" id="GO:0030145">
    <property type="term" value="F:manganese ion binding"/>
    <property type="evidence" value="ECO:0007669"/>
    <property type="project" value="UniProtKB-UniRule"/>
</dbReference>
<dbReference type="InterPro" id="IPR004433">
    <property type="entry name" value="MenaQ_synth_MenD"/>
</dbReference>
<dbReference type="EC" id="2.2.1.9" evidence="6"/>
<dbReference type="HOGENOM" id="CLU_006051_3_0_10"/>
<accession>I8XQ17</accession>
<dbReference type="Pfam" id="PF16582">
    <property type="entry name" value="TPP_enzyme_M_2"/>
    <property type="match status" value="1"/>
</dbReference>
<evidence type="ECO:0000259" key="8">
    <source>
        <dbReference type="Pfam" id="PF16582"/>
    </source>
</evidence>
<evidence type="ECO:0000256" key="3">
    <source>
        <dbReference type="ARBA" id="ARBA00022842"/>
    </source>
</evidence>
<name>I8XQ17_9BACE</name>
<keyword evidence="1 6" id="KW-0808">Transferase</keyword>
<dbReference type="CDD" id="cd02009">
    <property type="entry name" value="TPP_SHCHC_synthase"/>
    <property type="match status" value="1"/>
</dbReference>
<comment type="cofactor">
    <cofactor evidence="6">
        <name>Mg(2+)</name>
        <dbReference type="ChEBI" id="CHEBI:18420"/>
    </cofactor>
    <cofactor evidence="6">
        <name>Mn(2+)</name>
        <dbReference type="ChEBI" id="CHEBI:29035"/>
    </cofactor>
</comment>
<comment type="cofactor">
    <cofactor evidence="6">
        <name>thiamine diphosphate</name>
        <dbReference type="ChEBI" id="CHEBI:58937"/>
    </cofactor>
    <text evidence="6">Binds 1 thiamine pyrophosphate per subunit.</text>
</comment>
<dbReference type="PATRIC" id="fig|997884.3.peg.1745"/>
<proteinExistence type="inferred from homology"/>
<dbReference type="GO" id="GO:0070204">
    <property type="term" value="F:2-succinyl-5-enolpyruvyl-6-hydroxy-3-cyclohexene-1-carboxylic-acid synthase activity"/>
    <property type="evidence" value="ECO:0007669"/>
    <property type="project" value="UniProtKB-UniRule"/>
</dbReference>
<evidence type="ECO:0000256" key="5">
    <source>
        <dbReference type="ARBA" id="ARBA00023211"/>
    </source>
</evidence>
<reference evidence="9 10" key="1">
    <citation type="submission" date="2012-02" db="EMBL/GenBank/DDBJ databases">
        <title>The Genome Sequence of Bacteroides nordii CL02T12C05.</title>
        <authorList>
            <consortium name="The Broad Institute Genome Sequencing Platform"/>
            <person name="Earl A."/>
            <person name="Ward D."/>
            <person name="Feldgarden M."/>
            <person name="Gevers D."/>
            <person name="Zitomersky N.L."/>
            <person name="Coyne M.J."/>
            <person name="Comstock L.E."/>
            <person name="Young S.K."/>
            <person name="Zeng Q."/>
            <person name="Gargeya S."/>
            <person name="Fitzgerald M."/>
            <person name="Haas B."/>
            <person name="Abouelleil A."/>
            <person name="Alvarado L."/>
            <person name="Arachchi H.M."/>
            <person name="Berlin A."/>
            <person name="Chapman S.B."/>
            <person name="Gearin G."/>
            <person name="Goldberg J."/>
            <person name="Griggs A."/>
            <person name="Gujja S."/>
            <person name="Hansen M."/>
            <person name="Heiman D."/>
            <person name="Howarth C."/>
            <person name="Larimer J."/>
            <person name="Lui A."/>
            <person name="MacDonald P.J.P."/>
            <person name="McCowen C."/>
            <person name="Montmayeur A."/>
            <person name="Murphy C."/>
            <person name="Neiman D."/>
            <person name="Pearson M."/>
            <person name="Priest M."/>
            <person name="Roberts A."/>
            <person name="Saif S."/>
            <person name="Shea T."/>
            <person name="Sisk P."/>
            <person name="Stolte C."/>
            <person name="Sykes S."/>
            <person name="Wortman J."/>
            <person name="Nusbaum C."/>
            <person name="Birren B."/>
        </authorList>
    </citation>
    <scope>NUCLEOTIDE SEQUENCE [LARGE SCALE GENOMIC DNA]</scope>
    <source>
        <strain evidence="9 10">CL02T12C05</strain>
    </source>
</reference>
<evidence type="ECO:0000313" key="10">
    <source>
        <dbReference type="Proteomes" id="UP000003089"/>
    </source>
</evidence>
<keyword evidence="10" id="KW-1185">Reference proteome</keyword>
<evidence type="ECO:0000313" key="9">
    <source>
        <dbReference type="EMBL" id="EIY52167.1"/>
    </source>
</evidence>
<organism evidence="9 10">
    <name type="scientific">Bacteroides nordii CL02T12C05</name>
    <dbReference type="NCBI Taxonomy" id="997884"/>
    <lineage>
        <taxon>Bacteria</taxon>
        <taxon>Pseudomonadati</taxon>
        <taxon>Bacteroidota</taxon>
        <taxon>Bacteroidia</taxon>
        <taxon>Bacteroidales</taxon>
        <taxon>Bacteroidaceae</taxon>
        <taxon>Bacteroides</taxon>
    </lineage>
</organism>
<dbReference type="AlphaFoldDB" id="I8XQ17"/>
<dbReference type="EMBL" id="AGXS01000015">
    <property type="protein sequence ID" value="EIY52167.1"/>
    <property type="molecule type" value="Genomic_DNA"/>
</dbReference>
<keyword evidence="6" id="KW-0474">Menaquinone biosynthesis</keyword>
<dbReference type="CDD" id="cd07037">
    <property type="entry name" value="TPP_PYR_MenD"/>
    <property type="match status" value="1"/>
</dbReference>
<dbReference type="SUPFAM" id="SSF52518">
    <property type="entry name" value="Thiamin diphosphate-binding fold (THDP-binding)"/>
    <property type="match status" value="2"/>
</dbReference>
<dbReference type="HAMAP" id="MF_01659">
    <property type="entry name" value="MenD"/>
    <property type="match status" value="1"/>
</dbReference>
<keyword evidence="4 6" id="KW-0786">Thiamine pyrophosphate</keyword>
<sequence>MILHSNCQLSTVNCQLNNFQLNKVYTDKKNILQLVALLEAHGVTKIVLCPGSRNIPLVHTLSTHPSFKCYSVTDERSAGFFAIGLALNGGAPAAVCCTSGTALLNLHPAVAEAFYQNVPLVVISADRPAAWIGQMDGQTLPQPGVFGTLVKKSVNLPEIYTDEDEWYCNRLVNEALLETHHHGKGPVHINVPVTEPIFRFTTETLPEVRVITRYQGLNIYDRDYNDLIQRLNQYQKRMIIVGQMNLIYLFEKKYSKLLYKHFAWLTEHIGNQTIPGIPVKNFDVAIYAMDGEIQEKMAPELLITYGGHVVSKRLKKFLRNNPPKEHWHVSPDGEIVDLYGSLTTVIEMDPFEFLEKIAFLLENKTPQYPLLWENFCKTLPQPELPYSEMSAIGALIQALPQQCALHLANSSAVRYAQLFTVPATVEVCCNRGTSGIEGSLSTAVGYAAASDKLNFVVIGDLSFFYDMNALWNGNFGANLRILLLNNGGGEIFHTLPGLEMSGTSHKFITAVHKASAKGWAEDRGFLYQKVEDEVQLEEAMQLFTQPEPMTQPVLVEVFTNKNKDARILKDFYHQAAGRESAPNKEKK</sequence>
<dbReference type="eggNOG" id="COG1165">
    <property type="taxonomic scope" value="Bacteria"/>
</dbReference>
<evidence type="ECO:0000256" key="6">
    <source>
        <dbReference type="HAMAP-Rule" id="MF_01659"/>
    </source>
</evidence>
<evidence type="ECO:0000256" key="4">
    <source>
        <dbReference type="ARBA" id="ARBA00023052"/>
    </source>
</evidence>
<dbReference type="Gene3D" id="3.40.50.1220">
    <property type="entry name" value="TPP-binding domain"/>
    <property type="match status" value="1"/>
</dbReference>
<dbReference type="GO" id="GO:0000287">
    <property type="term" value="F:magnesium ion binding"/>
    <property type="evidence" value="ECO:0007669"/>
    <property type="project" value="UniProtKB-UniRule"/>
</dbReference>
<evidence type="ECO:0000259" key="7">
    <source>
        <dbReference type="Pfam" id="PF02776"/>
    </source>
</evidence>
<dbReference type="PANTHER" id="PTHR42916">
    <property type="entry name" value="2-SUCCINYL-5-ENOLPYRUVYL-6-HYDROXY-3-CYCLOHEXENE-1-CARBOXYLATE SYNTHASE"/>
    <property type="match status" value="1"/>
</dbReference>
<dbReference type="STRING" id="997884.HMPREF1068_01714"/>
<comment type="pathway">
    <text evidence="6">Quinol/quinone metabolism; 1,4-dihydroxy-2-naphthoate biosynthesis; 1,4-dihydroxy-2-naphthoate from chorismate: step 2/7.</text>
</comment>
<dbReference type="Gene3D" id="3.40.50.970">
    <property type="match status" value="2"/>
</dbReference>
<comment type="subunit">
    <text evidence="6">Homodimer.</text>
</comment>
<dbReference type="UniPathway" id="UPA01057">
    <property type="reaction ID" value="UER00164"/>
</dbReference>
<dbReference type="UniPathway" id="UPA00079"/>
<dbReference type="InterPro" id="IPR032264">
    <property type="entry name" value="MenD_middle"/>
</dbReference>
<comment type="similarity">
    <text evidence="6">Belongs to the TPP enzyme family. MenD subfamily.</text>
</comment>
<protein>
    <recommendedName>
        <fullName evidence="6">2-succinyl-5-enolpyruvyl-6-hydroxy-3-cyclohexene-1-carboxylate synthase</fullName>
        <shortName evidence="6">SEPHCHC synthase</shortName>
        <ecNumber evidence="6">2.2.1.9</ecNumber>
    </recommendedName>
    <alternativeName>
        <fullName evidence="6">Menaquinone biosynthesis protein MenD</fullName>
    </alternativeName>
</protein>
<dbReference type="Proteomes" id="UP000003089">
    <property type="component" value="Unassembled WGS sequence"/>
</dbReference>
<dbReference type="GO" id="GO:0030976">
    <property type="term" value="F:thiamine pyrophosphate binding"/>
    <property type="evidence" value="ECO:0007669"/>
    <property type="project" value="UniProtKB-UniRule"/>
</dbReference>
<keyword evidence="5 6" id="KW-0464">Manganese</keyword>
<comment type="catalytic activity">
    <reaction evidence="6">
        <text>isochorismate + 2-oxoglutarate + H(+) = 5-enolpyruvoyl-6-hydroxy-2-succinyl-cyclohex-3-ene-1-carboxylate + CO2</text>
        <dbReference type="Rhea" id="RHEA:25593"/>
        <dbReference type="ChEBI" id="CHEBI:15378"/>
        <dbReference type="ChEBI" id="CHEBI:16526"/>
        <dbReference type="ChEBI" id="CHEBI:16810"/>
        <dbReference type="ChEBI" id="CHEBI:29780"/>
        <dbReference type="ChEBI" id="CHEBI:58818"/>
        <dbReference type="EC" id="2.2.1.9"/>
    </reaction>
</comment>
<keyword evidence="2 6" id="KW-0479">Metal-binding</keyword>
<dbReference type="GO" id="GO:0009234">
    <property type="term" value="P:menaquinone biosynthetic process"/>
    <property type="evidence" value="ECO:0007669"/>
    <property type="project" value="UniProtKB-UniRule"/>
</dbReference>
<comment type="pathway">
    <text evidence="6">Quinol/quinone metabolism; menaquinone biosynthesis.</text>
</comment>
<feature type="domain" description="Thiamine pyrophosphate enzyme N-terminal TPP-binding" evidence="7">
    <location>
        <begin position="34"/>
        <end position="134"/>
    </location>
</feature>
<dbReference type="PANTHER" id="PTHR42916:SF1">
    <property type="entry name" value="PROTEIN PHYLLO, CHLOROPLASTIC"/>
    <property type="match status" value="1"/>
</dbReference>
<keyword evidence="3 6" id="KW-0460">Magnesium</keyword>
<dbReference type="NCBIfam" id="TIGR00173">
    <property type="entry name" value="menD"/>
    <property type="match status" value="1"/>
</dbReference>